<dbReference type="SUPFAM" id="SSF53850">
    <property type="entry name" value="Periplasmic binding protein-like II"/>
    <property type="match status" value="1"/>
</dbReference>
<evidence type="ECO:0000259" key="5">
    <source>
        <dbReference type="PROSITE" id="PS50931"/>
    </source>
</evidence>
<dbReference type="InterPro" id="IPR005119">
    <property type="entry name" value="LysR_subst-bd"/>
</dbReference>
<keyword evidence="2" id="KW-0805">Transcription regulation</keyword>
<gene>
    <name evidence="6" type="ORF">DPCES_0719</name>
</gene>
<evidence type="ECO:0000256" key="2">
    <source>
        <dbReference type="ARBA" id="ARBA00023015"/>
    </source>
</evidence>
<keyword evidence="3" id="KW-0238">DNA-binding</keyword>
<dbReference type="PANTHER" id="PTHR30346">
    <property type="entry name" value="TRANSCRIPTIONAL DUAL REGULATOR HCAR-RELATED"/>
    <property type="match status" value="1"/>
</dbReference>
<dbReference type="EMBL" id="LK996017">
    <property type="protein sequence ID" value="CDX00606.1"/>
    <property type="molecule type" value="Genomic_DNA"/>
</dbReference>
<dbReference type="GO" id="GO:0003677">
    <property type="term" value="F:DNA binding"/>
    <property type="evidence" value="ECO:0007669"/>
    <property type="project" value="UniProtKB-KW"/>
</dbReference>
<name>A0A098AYB7_DESHA</name>
<dbReference type="Gene3D" id="3.40.190.10">
    <property type="entry name" value="Periplasmic binding protein-like II"/>
    <property type="match status" value="2"/>
</dbReference>
<reference evidence="6" key="1">
    <citation type="submission" date="2014-07" db="EMBL/GenBank/DDBJ databases">
        <authorList>
            <person name="Hornung V.Bastian."/>
        </authorList>
    </citation>
    <scope>NUCLEOTIDE SEQUENCE</scope>
    <source>
        <strain evidence="6">PCE-S</strain>
    </source>
</reference>
<dbReference type="PATRIC" id="fig|49338.4.peg.771"/>
<dbReference type="CDD" id="cd05466">
    <property type="entry name" value="PBP2_LTTR_substrate"/>
    <property type="match status" value="1"/>
</dbReference>
<dbReference type="AlphaFoldDB" id="A0A098AYB7"/>
<protein>
    <submittedName>
        <fullName evidence="6">Transcriptional regulator, LysR</fullName>
    </submittedName>
</protein>
<dbReference type="InterPro" id="IPR000847">
    <property type="entry name" value="LysR_HTH_N"/>
</dbReference>
<evidence type="ECO:0000313" key="6">
    <source>
        <dbReference type="EMBL" id="CDX00606.1"/>
    </source>
</evidence>
<evidence type="ECO:0000256" key="3">
    <source>
        <dbReference type="ARBA" id="ARBA00023125"/>
    </source>
</evidence>
<dbReference type="PANTHER" id="PTHR30346:SF0">
    <property type="entry name" value="HCA OPERON TRANSCRIPTIONAL ACTIVATOR HCAR"/>
    <property type="match status" value="1"/>
</dbReference>
<dbReference type="InterPro" id="IPR036388">
    <property type="entry name" value="WH-like_DNA-bd_sf"/>
</dbReference>
<dbReference type="Pfam" id="PF00126">
    <property type="entry name" value="HTH_1"/>
    <property type="match status" value="1"/>
</dbReference>
<sequence>MDISKLKAFLVCCEEMNYTKAAVRLFISRQALRQTIQSLETELGTTLFSNLRNRLSLTASGETVRNYAEELTRTYESMLMEVGAVQGKTLRLGISCSLLPFFSPELPGYLEEFGTAHPELPLELLSLTTDQTIEKVLSGELTAAILVMMDWDIPGIAADTICRFPFGVTFAETHRFSRKKQIGIEDLAGEKCVVWGSPELIMRPLYEELQKAGVQISVEVIPSAKTAFYLMENENRLMFEYTYPNTKQLQVERNSPLAGSAFSWSLMLIHKSQESILPLTLLKDFLIAKYDYITISRNIIPVS</sequence>
<comment type="similarity">
    <text evidence="1">Belongs to the LysR transcriptional regulatory family.</text>
</comment>
<evidence type="ECO:0000256" key="4">
    <source>
        <dbReference type="ARBA" id="ARBA00023163"/>
    </source>
</evidence>
<organism evidence="6">
    <name type="scientific">Desulfitobacterium hafniense</name>
    <name type="common">Desulfitobacterium frappieri</name>
    <dbReference type="NCBI Taxonomy" id="49338"/>
    <lineage>
        <taxon>Bacteria</taxon>
        <taxon>Bacillati</taxon>
        <taxon>Bacillota</taxon>
        <taxon>Clostridia</taxon>
        <taxon>Eubacteriales</taxon>
        <taxon>Desulfitobacteriaceae</taxon>
        <taxon>Desulfitobacterium</taxon>
    </lineage>
</organism>
<dbReference type="GO" id="GO:0032993">
    <property type="term" value="C:protein-DNA complex"/>
    <property type="evidence" value="ECO:0007669"/>
    <property type="project" value="TreeGrafter"/>
</dbReference>
<dbReference type="PROSITE" id="PS50931">
    <property type="entry name" value="HTH_LYSR"/>
    <property type="match status" value="1"/>
</dbReference>
<dbReference type="Gene3D" id="1.10.10.10">
    <property type="entry name" value="Winged helix-like DNA-binding domain superfamily/Winged helix DNA-binding domain"/>
    <property type="match status" value="1"/>
</dbReference>
<evidence type="ECO:0000256" key="1">
    <source>
        <dbReference type="ARBA" id="ARBA00009437"/>
    </source>
</evidence>
<dbReference type="RefSeq" id="WP_018214305.1">
    <property type="nucleotide sequence ID" value="NZ_LK996017.1"/>
</dbReference>
<proteinExistence type="inferred from homology"/>
<dbReference type="Pfam" id="PF03466">
    <property type="entry name" value="LysR_substrate"/>
    <property type="match status" value="1"/>
</dbReference>
<dbReference type="InterPro" id="IPR036390">
    <property type="entry name" value="WH_DNA-bd_sf"/>
</dbReference>
<dbReference type="GO" id="GO:0003700">
    <property type="term" value="F:DNA-binding transcription factor activity"/>
    <property type="evidence" value="ECO:0007669"/>
    <property type="project" value="InterPro"/>
</dbReference>
<feature type="domain" description="HTH lysR-type" evidence="5">
    <location>
        <begin position="1"/>
        <end position="58"/>
    </location>
</feature>
<accession>A0A098AYB7</accession>
<keyword evidence="4" id="KW-0804">Transcription</keyword>
<dbReference type="SUPFAM" id="SSF46785">
    <property type="entry name" value="Winged helix' DNA-binding domain"/>
    <property type="match status" value="1"/>
</dbReference>